<gene>
    <name evidence="3" type="ORF">K450DRAFT_302004</name>
</gene>
<evidence type="ECO:0000313" key="3">
    <source>
        <dbReference type="EMBL" id="KAI8577436.1"/>
    </source>
</evidence>
<proteinExistence type="predicted"/>
<feature type="transmembrane region" description="Helical" evidence="2">
    <location>
        <begin position="90"/>
        <end position="110"/>
    </location>
</feature>
<name>A0AAD5E6Y5_UMBRA</name>
<feature type="region of interest" description="Disordered" evidence="1">
    <location>
        <begin position="408"/>
        <end position="428"/>
    </location>
</feature>
<feature type="transmembrane region" description="Helical" evidence="2">
    <location>
        <begin position="251"/>
        <end position="270"/>
    </location>
</feature>
<evidence type="ECO:0000256" key="2">
    <source>
        <dbReference type="SAM" id="Phobius"/>
    </source>
</evidence>
<dbReference type="RefSeq" id="XP_051442440.1">
    <property type="nucleotide sequence ID" value="XM_051593762.1"/>
</dbReference>
<reference evidence="3" key="2">
    <citation type="journal article" date="2022" name="Proc. Natl. Acad. Sci. U.S.A.">
        <title>Diploid-dominant life cycles characterize the early evolution of Fungi.</title>
        <authorList>
            <person name="Amses K.R."/>
            <person name="Simmons D.R."/>
            <person name="Longcore J.E."/>
            <person name="Mondo S.J."/>
            <person name="Seto K."/>
            <person name="Jeronimo G.H."/>
            <person name="Bonds A.E."/>
            <person name="Quandt C.A."/>
            <person name="Davis W.J."/>
            <person name="Chang Y."/>
            <person name="Federici B.A."/>
            <person name="Kuo A."/>
            <person name="LaButti K."/>
            <person name="Pangilinan J."/>
            <person name="Andreopoulos W."/>
            <person name="Tritt A."/>
            <person name="Riley R."/>
            <person name="Hundley H."/>
            <person name="Johnson J."/>
            <person name="Lipzen A."/>
            <person name="Barry K."/>
            <person name="Lang B.F."/>
            <person name="Cuomo C.A."/>
            <person name="Buchler N.E."/>
            <person name="Grigoriev I.V."/>
            <person name="Spatafora J.W."/>
            <person name="Stajich J.E."/>
            <person name="James T.Y."/>
        </authorList>
    </citation>
    <scope>NUCLEOTIDE SEQUENCE</scope>
    <source>
        <strain evidence="3">AG</strain>
    </source>
</reference>
<dbReference type="EMBL" id="MU620941">
    <property type="protein sequence ID" value="KAI8577436.1"/>
    <property type="molecule type" value="Genomic_DNA"/>
</dbReference>
<feature type="transmembrane region" description="Helical" evidence="2">
    <location>
        <begin position="170"/>
        <end position="189"/>
    </location>
</feature>
<evidence type="ECO:0000256" key="1">
    <source>
        <dbReference type="SAM" id="MobiDB-lite"/>
    </source>
</evidence>
<organism evidence="3 4">
    <name type="scientific">Umbelopsis ramanniana AG</name>
    <dbReference type="NCBI Taxonomy" id="1314678"/>
    <lineage>
        <taxon>Eukaryota</taxon>
        <taxon>Fungi</taxon>
        <taxon>Fungi incertae sedis</taxon>
        <taxon>Mucoromycota</taxon>
        <taxon>Mucoromycotina</taxon>
        <taxon>Umbelopsidomycetes</taxon>
        <taxon>Umbelopsidales</taxon>
        <taxon>Umbelopsidaceae</taxon>
        <taxon>Umbelopsis</taxon>
    </lineage>
</organism>
<protein>
    <submittedName>
        <fullName evidence="3">Uncharacterized protein</fullName>
    </submittedName>
</protein>
<evidence type="ECO:0000313" key="4">
    <source>
        <dbReference type="Proteomes" id="UP001206595"/>
    </source>
</evidence>
<feature type="transmembrane region" description="Helical" evidence="2">
    <location>
        <begin position="131"/>
        <end position="150"/>
    </location>
</feature>
<keyword evidence="2" id="KW-0812">Transmembrane</keyword>
<feature type="compositionally biased region" description="Basic and acidic residues" evidence="1">
    <location>
        <begin position="417"/>
        <end position="426"/>
    </location>
</feature>
<accession>A0AAD5E6Y5</accession>
<keyword evidence="2" id="KW-1133">Transmembrane helix</keyword>
<feature type="transmembrane region" description="Helical" evidence="2">
    <location>
        <begin position="209"/>
        <end position="231"/>
    </location>
</feature>
<feature type="transmembrane region" description="Helical" evidence="2">
    <location>
        <begin position="301"/>
        <end position="325"/>
    </location>
</feature>
<dbReference type="GeneID" id="75919104"/>
<sequence>MLETPSPLPIFFLNYFRPHLLFAVVSLPLFFLSSQPRFCKSAGFRHMSVLSSNSTFWRFCDGDVCNIDWRLTLINGRETHALTIVNIVNVAWSSLLLIGGVGLLVYRIGFKGHRLWEQQDNGHVRPKPIEAMLAFLMMFTVLRIVDSLVLLTDAGSDNIIFRSFMYEIPWQFGFAGFSVYLIGIATTLAQSHQAISTGWLPSARQVDILAIFLICSPFVTNNICSIGAGIYAQNHNFYAADAFTRALYAFWSLYCFVLTIAVLYSGTRLVNIMGRHIRKFSTSNNSGNTRLAAIKNGRSKIVIIMLAIAACVMCFALLLLMYGIFRNAIMTHLGASILIGTIWNFLGPSAITFVEIAIATNPRLPTFGLKNSSYNRSRSDNKSPPGPAFAPDWGSGISTNTYDQQTFNGAYSTSEHPSQKSEDYNIKRYPSPTSGVALNIIQYHKDNFVRSEEHMIGNIPRRADSQSSHIELID</sequence>
<keyword evidence="4" id="KW-1185">Reference proteome</keyword>
<reference evidence="3" key="1">
    <citation type="submission" date="2021-06" db="EMBL/GenBank/DDBJ databases">
        <authorList>
            <consortium name="DOE Joint Genome Institute"/>
            <person name="Mondo S.J."/>
            <person name="Amses K.R."/>
            <person name="Simmons D.R."/>
            <person name="Longcore J.E."/>
            <person name="Seto K."/>
            <person name="Alves G.H."/>
            <person name="Bonds A.E."/>
            <person name="Quandt C.A."/>
            <person name="Davis W.J."/>
            <person name="Chang Y."/>
            <person name="Letcher P.M."/>
            <person name="Powell M.J."/>
            <person name="Kuo A."/>
            <person name="Labutti K."/>
            <person name="Pangilinan J."/>
            <person name="Andreopoulos W."/>
            <person name="Tritt A."/>
            <person name="Riley R."/>
            <person name="Hundley H."/>
            <person name="Johnson J."/>
            <person name="Lipzen A."/>
            <person name="Barry K."/>
            <person name="Berbee M.L."/>
            <person name="Buchler N.E."/>
            <person name="Grigoriev I.V."/>
            <person name="Spatafora J.W."/>
            <person name="Stajich J.E."/>
            <person name="James T.Y."/>
        </authorList>
    </citation>
    <scope>NUCLEOTIDE SEQUENCE</scope>
    <source>
        <strain evidence="3">AG</strain>
    </source>
</reference>
<comment type="caution">
    <text evidence="3">The sequence shown here is derived from an EMBL/GenBank/DDBJ whole genome shotgun (WGS) entry which is preliminary data.</text>
</comment>
<dbReference type="Proteomes" id="UP001206595">
    <property type="component" value="Unassembled WGS sequence"/>
</dbReference>
<feature type="region of interest" description="Disordered" evidence="1">
    <location>
        <begin position="370"/>
        <end position="393"/>
    </location>
</feature>
<dbReference type="AlphaFoldDB" id="A0AAD5E6Y5"/>
<keyword evidence="2" id="KW-0472">Membrane</keyword>
<feature type="transmembrane region" description="Helical" evidence="2">
    <location>
        <begin position="337"/>
        <end position="360"/>
    </location>
</feature>